<dbReference type="EMBL" id="VUJU01010103">
    <property type="protein sequence ID" value="KAF0715853.1"/>
    <property type="molecule type" value="Genomic_DNA"/>
</dbReference>
<evidence type="ECO:0000313" key="2">
    <source>
        <dbReference type="Proteomes" id="UP000478052"/>
    </source>
</evidence>
<gene>
    <name evidence="1" type="ORF">FWK35_00025129</name>
</gene>
<name>A0A6G0W0E2_APHCR</name>
<dbReference type="AlphaFoldDB" id="A0A6G0W0E2"/>
<reference evidence="1 2" key="1">
    <citation type="submission" date="2019-08" db="EMBL/GenBank/DDBJ databases">
        <title>Whole genome of Aphis craccivora.</title>
        <authorList>
            <person name="Voronova N.V."/>
            <person name="Shulinski R.S."/>
            <person name="Bandarenka Y.V."/>
            <person name="Zhorov D.G."/>
            <person name="Warner D."/>
        </authorList>
    </citation>
    <scope>NUCLEOTIDE SEQUENCE [LARGE SCALE GENOMIC DNA]</scope>
    <source>
        <strain evidence="1">180601</strain>
        <tissue evidence="1">Whole Body</tissue>
    </source>
</reference>
<dbReference type="Proteomes" id="UP000478052">
    <property type="component" value="Unassembled WGS sequence"/>
</dbReference>
<comment type="caution">
    <text evidence="1">The sequence shown here is derived from an EMBL/GenBank/DDBJ whole genome shotgun (WGS) entry which is preliminary data.</text>
</comment>
<sequence>MHGFETYFPIDNKIIPTNIPHDLEKSPKIASKYKGLFKRIEKINDLNYKIQLTLNNKITVGISCHENRTIHSQILINNIFVIIKSQRNAQITGRHSLVTRSVSLNI</sequence>
<keyword evidence="2" id="KW-1185">Reference proteome</keyword>
<proteinExistence type="predicted"/>
<organism evidence="1 2">
    <name type="scientific">Aphis craccivora</name>
    <name type="common">Cowpea aphid</name>
    <dbReference type="NCBI Taxonomy" id="307492"/>
    <lineage>
        <taxon>Eukaryota</taxon>
        <taxon>Metazoa</taxon>
        <taxon>Ecdysozoa</taxon>
        <taxon>Arthropoda</taxon>
        <taxon>Hexapoda</taxon>
        <taxon>Insecta</taxon>
        <taxon>Pterygota</taxon>
        <taxon>Neoptera</taxon>
        <taxon>Paraneoptera</taxon>
        <taxon>Hemiptera</taxon>
        <taxon>Sternorrhyncha</taxon>
        <taxon>Aphidomorpha</taxon>
        <taxon>Aphidoidea</taxon>
        <taxon>Aphididae</taxon>
        <taxon>Aphidini</taxon>
        <taxon>Aphis</taxon>
        <taxon>Aphis</taxon>
    </lineage>
</organism>
<accession>A0A6G0W0E2</accession>
<protein>
    <submittedName>
        <fullName evidence="1">Integrase catalytic domain-containing protein</fullName>
    </submittedName>
</protein>
<evidence type="ECO:0000313" key="1">
    <source>
        <dbReference type="EMBL" id="KAF0715853.1"/>
    </source>
</evidence>